<feature type="compositionally biased region" description="Polar residues" evidence="1">
    <location>
        <begin position="111"/>
        <end position="134"/>
    </location>
</feature>
<evidence type="ECO:0000256" key="1">
    <source>
        <dbReference type="SAM" id="MobiDB-lite"/>
    </source>
</evidence>
<feature type="compositionally biased region" description="Acidic residues" evidence="1">
    <location>
        <begin position="402"/>
        <end position="411"/>
    </location>
</feature>
<sequence>MDLVIPSWKDVRPEDDNERFTQRSDERRQLFEQARDLGRRIDLPPVSWAFFQIANLEKIREIVQSESLWKCFADEDSWFEPKTVDVVRLWQQKSAATTMTASNATSPTSSRFTPFNQVPSSPLRTMSPQTSTSRTRSKRKHGSRESSPARSPDVAARCKKRDGNLCVVSRMGATDAAHVYPWCAFGGENGERVKDFWKVLGMFWPSKLVEAWRGKIFVDPNENKGTETVENMLTLTSTLHRFHTKGVFALRPVQMSEDKTQLELEFHWLVLEERESSKRVNLFVEPKPSYDRRSSGKGYGPFFRINPTNDHDSVLLVSGTRFALSTDDPKERPLPDPGLLELQWHLQRVLAMSGAAGWKEEEFDNDDDDDGPGVGIRDKIEDSLDNDLPEDRRRSRDSPGSDSDDSADGWF</sequence>
<keyword evidence="4" id="KW-1185">Reference proteome</keyword>
<evidence type="ECO:0000259" key="2">
    <source>
        <dbReference type="Pfam" id="PF13391"/>
    </source>
</evidence>
<dbReference type="AlphaFoldDB" id="R0KEA7"/>
<proteinExistence type="predicted"/>
<reference evidence="3 4" key="2">
    <citation type="journal article" date="2013" name="PLoS Genet.">
        <title>Comparative genome structure, secondary metabolite, and effector coding capacity across Cochliobolus pathogens.</title>
        <authorList>
            <person name="Condon B.J."/>
            <person name="Leng Y."/>
            <person name="Wu D."/>
            <person name="Bushley K.E."/>
            <person name="Ohm R.A."/>
            <person name="Otillar R."/>
            <person name="Martin J."/>
            <person name="Schackwitz W."/>
            <person name="Grimwood J."/>
            <person name="MohdZainudin N."/>
            <person name="Xue C."/>
            <person name="Wang R."/>
            <person name="Manning V.A."/>
            <person name="Dhillon B."/>
            <person name="Tu Z.J."/>
            <person name="Steffenson B.J."/>
            <person name="Salamov A."/>
            <person name="Sun H."/>
            <person name="Lowry S."/>
            <person name="LaButti K."/>
            <person name="Han J."/>
            <person name="Copeland A."/>
            <person name="Lindquist E."/>
            <person name="Barry K."/>
            <person name="Schmutz J."/>
            <person name="Baker S.E."/>
            <person name="Ciuffetti L.M."/>
            <person name="Grigoriev I.V."/>
            <person name="Zhong S."/>
            <person name="Turgeon B.G."/>
        </authorList>
    </citation>
    <scope>NUCLEOTIDE SEQUENCE [LARGE SCALE GENOMIC DNA]</scope>
    <source>
        <strain evidence="4">28A</strain>
    </source>
</reference>
<feature type="region of interest" description="Disordered" evidence="1">
    <location>
        <begin position="357"/>
        <end position="411"/>
    </location>
</feature>
<dbReference type="Proteomes" id="UP000016935">
    <property type="component" value="Unassembled WGS sequence"/>
</dbReference>
<organism evidence="3 4">
    <name type="scientific">Exserohilum turcicum (strain 28A)</name>
    <name type="common">Northern leaf blight fungus</name>
    <name type="synonym">Setosphaeria turcica</name>
    <dbReference type="NCBI Taxonomy" id="671987"/>
    <lineage>
        <taxon>Eukaryota</taxon>
        <taxon>Fungi</taxon>
        <taxon>Dikarya</taxon>
        <taxon>Ascomycota</taxon>
        <taxon>Pezizomycotina</taxon>
        <taxon>Dothideomycetes</taxon>
        <taxon>Pleosporomycetidae</taxon>
        <taxon>Pleosporales</taxon>
        <taxon>Pleosporineae</taxon>
        <taxon>Pleosporaceae</taxon>
        <taxon>Exserohilum</taxon>
    </lineage>
</organism>
<dbReference type="Pfam" id="PF13391">
    <property type="entry name" value="HNH_2"/>
    <property type="match status" value="1"/>
</dbReference>
<feature type="region of interest" description="Disordered" evidence="1">
    <location>
        <begin position="96"/>
        <end position="156"/>
    </location>
</feature>
<dbReference type="HOGENOM" id="CLU_039755_3_0_1"/>
<dbReference type="OrthoDB" id="5416097at2759"/>
<feature type="compositionally biased region" description="Low complexity" evidence="1">
    <location>
        <begin position="96"/>
        <end position="110"/>
    </location>
</feature>
<dbReference type="GeneID" id="19397287"/>
<dbReference type="eggNOG" id="ENOG502S620">
    <property type="taxonomic scope" value="Eukaryota"/>
</dbReference>
<gene>
    <name evidence="3" type="ORF">SETTUDRAFT_153314</name>
</gene>
<dbReference type="RefSeq" id="XP_008025177.1">
    <property type="nucleotide sequence ID" value="XM_008026986.1"/>
</dbReference>
<evidence type="ECO:0000313" key="4">
    <source>
        <dbReference type="Proteomes" id="UP000016935"/>
    </source>
</evidence>
<accession>R0KEA7</accession>
<feature type="domain" description="HNH nuclease" evidence="2">
    <location>
        <begin position="166"/>
        <end position="250"/>
    </location>
</feature>
<dbReference type="InterPro" id="IPR003615">
    <property type="entry name" value="HNH_nuc"/>
</dbReference>
<name>R0KEA7_EXST2</name>
<reference evidence="3 4" key="1">
    <citation type="journal article" date="2012" name="PLoS Pathog.">
        <title>Diverse lifestyles and strategies of plant pathogenesis encoded in the genomes of eighteen Dothideomycetes fungi.</title>
        <authorList>
            <person name="Ohm R.A."/>
            <person name="Feau N."/>
            <person name="Henrissat B."/>
            <person name="Schoch C.L."/>
            <person name="Horwitz B.A."/>
            <person name="Barry K.W."/>
            <person name="Condon B.J."/>
            <person name="Copeland A.C."/>
            <person name="Dhillon B."/>
            <person name="Glaser F."/>
            <person name="Hesse C.N."/>
            <person name="Kosti I."/>
            <person name="LaButti K."/>
            <person name="Lindquist E.A."/>
            <person name="Lucas S."/>
            <person name="Salamov A.A."/>
            <person name="Bradshaw R.E."/>
            <person name="Ciuffetti L."/>
            <person name="Hamelin R.C."/>
            <person name="Kema G.H.J."/>
            <person name="Lawrence C."/>
            <person name="Scott J.A."/>
            <person name="Spatafora J.W."/>
            <person name="Turgeon B.G."/>
            <person name="de Wit P.J.G.M."/>
            <person name="Zhong S."/>
            <person name="Goodwin S.B."/>
            <person name="Grigoriev I.V."/>
        </authorList>
    </citation>
    <scope>NUCLEOTIDE SEQUENCE [LARGE SCALE GENOMIC DNA]</scope>
    <source>
        <strain evidence="4">28A</strain>
    </source>
</reference>
<protein>
    <recommendedName>
        <fullName evidence="2">HNH nuclease domain-containing protein</fullName>
    </recommendedName>
</protein>
<dbReference type="EMBL" id="KB908592">
    <property type="protein sequence ID" value="EOA86497.1"/>
    <property type="molecule type" value="Genomic_DNA"/>
</dbReference>
<evidence type="ECO:0000313" key="3">
    <source>
        <dbReference type="EMBL" id="EOA86497.1"/>
    </source>
</evidence>
<feature type="compositionally biased region" description="Acidic residues" evidence="1">
    <location>
        <begin position="361"/>
        <end position="371"/>
    </location>
</feature>
<feature type="compositionally biased region" description="Basic and acidic residues" evidence="1">
    <location>
        <begin position="389"/>
        <end position="399"/>
    </location>
</feature>